<dbReference type="Pfam" id="PF08448">
    <property type="entry name" value="PAS_4"/>
    <property type="match status" value="1"/>
</dbReference>
<feature type="domain" description="EAL" evidence="1">
    <location>
        <begin position="479"/>
        <end position="732"/>
    </location>
</feature>
<dbReference type="PROSITE" id="PS50883">
    <property type="entry name" value="EAL"/>
    <property type="match status" value="1"/>
</dbReference>
<organism evidence="3 4">
    <name type="scientific">Shewanella jiangmenensis</name>
    <dbReference type="NCBI Taxonomy" id="2837387"/>
    <lineage>
        <taxon>Bacteria</taxon>
        <taxon>Pseudomonadati</taxon>
        <taxon>Pseudomonadota</taxon>
        <taxon>Gammaproteobacteria</taxon>
        <taxon>Alteromonadales</taxon>
        <taxon>Shewanellaceae</taxon>
        <taxon>Shewanella</taxon>
    </lineage>
</organism>
<evidence type="ECO:0000313" key="4">
    <source>
        <dbReference type="Proteomes" id="UP001195903"/>
    </source>
</evidence>
<dbReference type="EMBL" id="JAHEPS010000007">
    <property type="protein sequence ID" value="MBT1446019.1"/>
    <property type="molecule type" value="Genomic_DNA"/>
</dbReference>
<dbReference type="Gene3D" id="3.30.450.20">
    <property type="entry name" value="PAS domain"/>
    <property type="match status" value="1"/>
</dbReference>
<protein>
    <submittedName>
        <fullName evidence="3">EAL domain-containing protein</fullName>
    </submittedName>
</protein>
<evidence type="ECO:0000313" key="3">
    <source>
        <dbReference type="EMBL" id="MBT1446019.1"/>
    </source>
</evidence>
<dbReference type="RefSeq" id="WP_214508209.1">
    <property type="nucleotide sequence ID" value="NZ_JAHEPS010000007.1"/>
</dbReference>
<dbReference type="SMART" id="SM00065">
    <property type="entry name" value="GAF"/>
    <property type="match status" value="1"/>
</dbReference>
<proteinExistence type="predicted"/>
<dbReference type="Gene3D" id="3.30.450.40">
    <property type="match status" value="1"/>
</dbReference>
<dbReference type="InterPro" id="IPR035965">
    <property type="entry name" value="PAS-like_dom_sf"/>
</dbReference>
<dbReference type="InterPro" id="IPR000160">
    <property type="entry name" value="GGDEF_dom"/>
</dbReference>
<dbReference type="CDD" id="cd01948">
    <property type="entry name" value="EAL"/>
    <property type="match status" value="1"/>
</dbReference>
<dbReference type="Pfam" id="PF00990">
    <property type="entry name" value="GGDEF"/>
    <property type="match status" value="1"/>
</dbReference>
<dbReference type="InterPro" id="IPR043128">
    <property type="entry name" value="Rev_trsase/Diguanyl_cyclase"/>
</dbReference>
<dbReference type="CDD" id="cd01949">
    <property type="entry name" value="GGDEF"/>
    <property type="match status" value="1"/>
</dbReference>
<dbReference type="InterPro" id="IPR003018">
    <property type="entry name" value="GAF"/>
</dbReference>
<dbReference type="InterPro" id="IPR013656">
    <property type="entry name" value="PAS_4"/>
</dbReference>
<evidence type="ECO:0000259" key="1">
    <source>
        <dbReference type="PROSITE" id="PS50883"/>
    </source>
</evidence>
<dbReference type="SMART" id="SM00052">
    <property type="entry name" value="EAL"/>
    <property type="match status" value="1"/>
</dbReference>
<gene>
    <name evidence="3" type="ORF">KJI95_16105</name>
</gene>
<dbReference type="InterPro" id="IPR029787">
    <property type="entry name" value="Nucleotide_cyclase"/>
</dbReference>
<dbReference type="PROSITE" id="PS50887">
    <property type="entry name" value="GGDEF"/>
    <property type="match status" value="1"/>
</dbReference>
<comment type="caution">
    <text evidence="3">The sequence shown here is derived from an EMBL/GenBank/DDBJ whole genome shotgun (WGS) entry which is preliminary data.</text>
</comment>
<dbReference type="SMART" id="SM00267">
    <property type="entry name" value="GGDEF"/>
    <property type="match status" value="1"/>
</dbReference>
<dbReference type="InterPro" id="IPR035919">
    <property type="entry name" value="EAL_sf"/>
</dbReference>
<dbReference type="SUPFAM" id="SSF141868">
    <property type="entry name" value="EAL domain-like"/>
    <property type="match status" value="1"/>
</dbReference>
<reference evidence="3 4" key="1">
    <citation type="submission" date="2021-05" db="EMBL/GenBank/DDBJ databases">
        <title>Shewanella sp. JM162201.</title>
        <authorList>
            <person name="Xu S."/>
            <person name="Li A."/>
        </authorList>
    </citation>
    <scope>NUCLEOTIDE SEQUENCE [LARGE SCALE GENOMIC DNA]</scope>
    <source>
        <strain evidence="3 4">JM162201</strain>
    </source>
</reference>
<dbReference type="Pfam" id="PF13185">
    <property type="entry name" value="GAF_2"/>
    <property type="match status" value="1"/>
</dbReference>
<dbReference type="Gene3D" id="3.30.70.270">
    <property type="match status" value="1"/>
</dbReference>
<dbReference type="SUPFAM" id="SSF55073">
    <property type="entry name" value="Nucleotide cyclase"/>
    <property type="match status" value="1"/>
</dbReference>
<feature type="domain" description="GGDEF" evidence="2">
    <location>
        <begin position="325"/>
        <end position="470"/>
    </location>
</feature>
<dbReference type="Proteomes" id="UP001195903">
    <property type="component" value="Unassembled WGS sequence"/>
</dbReference>
<sequence length="732" mass="79449">MSKEWEGRGFEVSGYGGILAMVLEHRPLPAILRALTELIEAQTQGVAASILLLSEDGKRLLTGAAPNLPAEFNRIVHGVEIGLGVGSCGSAAFLGERVVVDDIATHPYWLPYNAIPLAHGLKSCWSEPIKDSAGKVIGTFALYHDRIKLPGDNELALISQAGKLAALAIERSRDQRYQQLVARIFNNMPMALAITDDKWQILYKNPAFKAWFSAELSSFDPALIFDDCPDDALAELIEQLGRGRSFNGECVVSQRGQQRHLDILVTPVADPQGNGAMYGWLMNDTTERRLAADVIEYQANYDSLTGLANRFLLASSLERACESAAPYWLLLMDLDRFKQINDSFGHHVGDAVLRLAAARLQAQLPEGALLSRVGGDEFALYLPVYDADKVQANGQDDCEISFAESLSSTLVKAMSQPFDIEGRRIHSGISLGAVRFPDDGTTPDSLFLAADQAMYNAKGSGRNTWRRFTPAMAKGAARTATLTSALKDALANDALQLVYQPIVDLNSERIVAAEALLRWEHMGEAISPQEFIPLAESAGLIGAVGEWVRQKALKLIGALCAAKTPIKLSVNVSSFELLSASQQQSFCGGLLAEDAAALPWLILEITESLLLETNPSLNETLAALRCRGIWIAIDDFGTGYSSLAYLIHFPLDCVKLDKSFMATVGLPGKGEALTEAIIKMSAAMELCVVAEGVEHEGQVAFLRRHQVSKAQGFLLHRPMTEDALRALLSAQG</sequence>
<dbReference type="Pfam" id="PF00563">
    <property type="entry name" value="EAL"/>
    <property type="match status" value="1"/>
</dbReference>
<dbReference type="PANTHER" id="PTHR44757">
    <property type="entry name" value="DIGUANYLATE CYCLASE DGCP"/>
    <property type="match status" value="1"/>
</dbReference>
<name>A0ABS5V6E3_9GAMM</name>
<accession>A0ABS5V6E3</accession>
<dbReference type="SUPFAM" id="SSF55781">
    <property type="entry name" value="GAF domain-like"/>
    <property type="match status" value="1"/>
</dbReference>
<evidence type="ECO:0000259" key="2">
    <source>
        <dbReference type="PROSITE" id="PS50887"/>
    </source>
</evidence>
<dbReference type="NCBIfam" id="TIGR00254">
    <property type="entry name" value="GGDEF"/>
    <property type="match status" value="1"/>
</dbReference>
<dbReference type="Gene3D" id="3.20.20.450">
    <property type="entry name" value="EAL domain"/>
    <property type="match status" value="1"/>
</dbReference>
<dbReference type="InterPro" id="IPR029016">
    <property type="entry name" value="GAF-like_dom_sf"/>
</dbReference>
<dbReference type="InterPro" id="IPR001633">
    <property type="entry name" value="EAL_dom"/>
</dbReference>
<dbReference type="SUPFAM" id="SSF55785">
    <property type="entry name" value="PYP-like sensor domain (PAS domain)"/>
    <property type="match status" value="1"/>
</dbReference>
<keyword evidence="4" id="KW-1185">Reference proteome</keyword>
<dbReference type="InterPro" id="IPR052155">
    <property type="entry name" value="Biofilm_reg_signaling"/>
</dbReference>
<dbReference type="PANTHER" id="PTHR44757:SF2">
    <property type="entry name" value="BIOFILM ARCHITECTURE MAINTENANCE PROTEIN MBAA"/>
    <property type="match status" value="1"/>
</dbReference>